<dbReference type="EMBL" id="JBFXLS010000001">
    <property type="protein sequence ID" value="KAL2835298.1"/>
    <property type="molecule type" value="Genomic_DNA"/>
</dbReference>
<evidence type="ECO:0000313" key="3">
    <source>
        <dbReference type="Proteomes" id="UP001610335"/>
    </source>
</evidence>
<reference evidence="2 3" key="1">
    <citation type="submission" date="2024-07" db="EMBL/GenBank/DDBJ databases">
        <title>Section-level genome sequencing and comparative genomics of Aspergillus sections Usti and Cavernicolus.</title>
        <authorList>
            <consortium name="Lawrence Berkeley National Laboratory"/>
            <person name="Nybo J.L."/>
            <person name="Vesth T.C."/>
            <person name="Theobald S."/>
            <person name="Frisvad J.C."/>
            <person name="Larsen T.O."/>
            <person name="Kjaerboelling I."/>
            <person name="Rothschild-Mancinelli K."/>
            <person name="Lyhne E.K."/>
            <person name="Kogle M.E."/>
            <person name="Barry K."/>
            <person name="Clum A."/>
            <person name="Na H."/>
            <person name="Ledsgaard L."/>
            <person name="Lin J."/>
            <person name="Lipzen A."/>
            <person name="Kuo A."/>
            <person name="Riley R."/>
            <person name="Mondo S."/>
            <person name="LaButti K."/>
            <person name="Haridas S."/>
            <person name="Pangalinan J."/>
            <person name="Salamov A.A."/>
            <person name="Simmons B.A."/>
            <person name="Magnuson J.K."/>
            <person name="Chen J."/>
            <person name="Drula E."/>
            <person name="Henrissat B."/>
            <person name="Wiebenga A."/>
            <person name="Lubbers R.J."/>
            <person name="Gomes A.C."/>
            <person name="Makela M.R."/>
            <person name="Stajich J."/>
            <person name="Grigoriev I.V."/>
            <person name="Mortensen U.H."/>
            <person name="De vries R.P."/>
            <person name="Baker S.E."/>
            <person name="Andersen M.R."/>
        </authorList>
    </citation>
    <scope>NUCLEOTIDE SEQUENCE [LARGE SCALE GENOMIC DNA]</scope>
    <source>
        <strain evidence="2 3">CBS 600.67</strain>
    </source>
</reference>
<dbReference type="InterPro" id="IPR027417">
    <property type="entry name" value="P-loop_NTPase"/>
</dbReference>
<dbReference type="PANTHER" id="PTHR46411:SF2">
    <property type="entry name" value="AAA+ ATPASE DOMAIN-CONTAINING PROTEIN"/>
    <property type="match status" value="1"/>
</dbReference>
<dbReference type="Pfam" id="PF22942">
    <property type="entry name" value="DUF7025"/>
    <property type="match status" value="1"/>
</dbReference>
<accession>A0ABR4J5H6</accession>
<evidence type="ECO:0000259" key="1">
    <source>
        <dbReference type="SMART" id="SM00382"/>
    </source>
</evidence>
<keyword evidence="2" id="KW-0378">Hydrolase</keyword>
<dbReference type="GO" id="GO:0016787">
    <property type="term" value="F:hydrolase activity"/>
    <property type="evidence" value="ECO:0007669"/>
    <property type="project" value="UniProtKB-KW"/>
</dbReference>
<dbReference type="PANTHER" id="PTHR46411">
    <property type="entry name" value="FAMILY ATPASE, PUTATIVE-RELATED"/>
    <property type="match status" value="1"/>
</dbReference>
<feature type="domain" description="AAA+ ATPase" evidence="1">
    <location>
        <begin position="425"/>
        <end position="552"/>
    </location>
</feature>
<dbReference type="InterPro" id="IPR003959">
    <property type="entry name" value="ATPase_AAA_core"/>
</dbReference>
<proteinExistence type="predicted"/>
<dbReference type="CDD" id="cd19481">
    <property type="entry name" value="RecA-like_protease"/>
    <property type="match status" value="1"/>
</dbReference>
<organism evidence="2 3">
    <name type="scientific">Aspergillus cavernicola</name>
    <dbReference type="NCBI Taxonomy" id="176166"/>
    <lineage>
        <taxon>Eukaryota</taxon>
        <taxon>Fungi</taxon>
        <taxon>Dikarya</taxon>
        <taxon>Ascomycota</taxon>
        <taxon>Pezizomycotina</taxon>
        <taxon>Eurotiomycetes</taxon>
        <taxon>Eurotiomycetidae</taxon>
        <taxon>Eurotiales</taxon>
        <taxon>Aspergillaceae</taxon>
        <taxon>Aspergillus</taxon>
        <taxon>Aspergillus subgen. Nidulantes</taxon>
    </lineage>
</organism>
<dbReference type="Pfam" id="PF00004">
    <property type="entry name" value="AAA"/>
    <property type="match status" value="1"/>
</dbReference>
<keyword evidence="3" id="KW-1185">Reference proteome</keyword>
<protein>
    <submittedName>
        <fullName evidence="2">P-loop containing nucleoside triphosphate hydrolase protein</fullName>
    </submittedName>
</protein>
<name>A0ABR4J5H6_9EURO</name>
<comment type="caution">
    <text evidence="2">The sequence shown here is derived from an EMBL/GenBank/DDBJ whole genome shotgun (WGS) entry which is preliminary data.</text>
</comment>
<dbReference type="InterPro" id="IPR054289">
    <property type="entry name" value="DUF7025"/>
</dbReference>
<gene>
    <name evidence="2" type="ORF">BDW59DRAFT_156113</name>
</gene>
<sequence>MADKNPKVNGEEEDKGAKKRIARYDEYYDYRSNDWKLKKTAKKEKQKNVKGAVLVVRRLIDFKGRYSRTEIDIKSSVLVEVLRELNPGVESLVEEEPPTASARGRWFCTLANSKKASPVLFYHSRFGLKSSLETEETKEQPNEVLVDGLSVALTYIEEDHAHTIASMDSLLSRDEISWEYIWALFIPQTLVYHYHRLTQQDQILRFCEAEKRLRKTGVWYWQIRCDVIVSNGVKLGFTKVDHFSIDEFPGARKIYDLPIFPLDFVRNKSAVYKHAVERGKRYCEISGESYLECDGPAMREILNKELEPKQFTFSSFGRAMVDAKAFKTFEPNATYNYDVYKQLQTGTPENDDDFAICSPIVVGFSFGAKLWGGLGMDYCRPIKWGHDTFELLVLDPIKKKLVHALVTQHTNRGDHFDDIVAGKGKGLIGLLSGGPGCGKTLTAEAVSEETRRPLYSVSAGELGTNPADVDKRLTLILELSQRWNAILLFDEADVFLQARNDTDVVRNALVSIFLRQLEYYKGIMILTTNRIGIFDPAFESRIHFSFFYPDLDFLSRRKIWKTFLTRRLHETSAAPICVDDSQLDQLARTALNGRQIKNLVSCAQSLAFDEGDVLEMRHFQSALAVASDWSMAVQKVAVPVSGTQ</sequence>
<dbReference type="Gene3D" id="3.40.50.300">
    <property type="entry name" value="P-loop containing nucleotide triphosphate hydrolases"/>
    <property type="match status" value="1"/>
</dbReference>
<evidence type="ECO:0000313" key="2">
    <source>
        <dbReference type="EMBL" id="KAL2835298.1"/>
    </source>
</evidence>
<dbReference type="SUPFAM" id="SSF52540">
    <property type="entry name" value="P-loop containing nucleoside triphosphate hydrolases"/>
    <property type="match status" value="1"/>
</dbReference>
<dbReference type="SMART" id="SM00382">
    <property type="entry name" value="AAA"/>
    <property type="match status" value="1"/>
</dbReference>
<dbReference type="InterPro" id="IPR003593">
    <property type="entry name" value="AAA+_ATPase"/>
</dbReference>
<dbReference type="Proteomes" id="UP001610335">
    <property type="component" value="Unassembled WGS sequence"/>
</dbReference>